<dbReference type="InterPro" id="IPR036397">
    <property type="entry name" value="RNaseH_sf"/>
</dbReference>
<evidence type="ECO:0000256" key="1">
    <source>
        <dbReference type="ARBA" id="ARBA00022722"/>
    </source>
</evidence>
<feature type="compositionally biased region" description="Basic and acidic residues" evidence="3">
    <location>
        <begin position="200"/>
        <end position="226"/>
    </location>
</feature>
<feature type="region of interest" description="Disordered" evidence="3">
    <location>
        <begin position="1"/>
        <end position="23"/>
    </location>
</feature>
<dbReference type="SMART" id="SM00474">
    <property type="entry name" value="35EXOc"/>
    <property type="match status" value="1"/>
</dbReference>
<evidence type="ECO:0000313" key="6">
    <source>
        <dbReference type="Proteomes" id="UP001447188"/>
    </source>
</evidence>
<gene>
    <name evidence="5" type="ORF">Q9L58_003305</name>
</gene>
<evidence type="ECO:0000313" key="5">
    <source>
        <dbReference type="EMBL" id="KAL0637744.1"/>
    </source>
</evidence>
<dbReference type="InterPro" id="IPR002562">
    <property type="entry name" value="3'-5'_exonuclease_dom"/>
</dbReference>
<reference evidence="5 6" key="1">
    <citation type="submission" date="2024-02" db="EMBL/GenBank/DDBJ databases">
        <title>Discinaceae phylogenomics.</title>
        <authorList>
            <person name="Dirks A.C."/>
            <person name="James T.Y."/>
        </authorList>
    </citation>
    <scope>NUCLEOTIDE SEQUENCE [LARGE SCALE GENOMIC DNA]</scope>
    <source>
        <strain evidence="5 6">ACD0624</strain>
    </source>
</reference>
<feature type="domain" description="3'-5' exonuclease" evidence="4">
    <location>
        <begin position="333"/>
        <end position="520"/>
    </location>
</feature>
<dbReference type="CDD" id="cd06141">
    <property type="entry name" value="WRN_exo"/>
    <property type="match status" value="1"/>
</dbReference>
<dbReference type="EMBL" id="JBBBZM010000031">
    <property type="protein sequence ID" value="KAL0637744.1"/>
    <property type="molecule type" value="Genomic_DNA"/>
</dbReference>
<comment type="caution">
    <text evidence="5">The sequence shown here is derived from an EMBL/GenBank/DDBJ whole genome shotgun (WGS) entry which is preliminary data.</text>
</comment>
<feature type="compositionally biased region" description="Basic and acidic residues" evidence="3">
    <location>
        <begin position="122"/>
        <end position="135"/>
    </location>
</feature>
<dbReference type="PANTHER" id="PTHR13620:SF104">
    <property type="entry name" value="EXONUCLEASE 3'-5' DOMAIN-CONTAINING PROTEIN 2"/>
    <property type="match status" value="1"/>
</dbReference>
<dbReference type="InterPro" id="IPR051132">
    <property type="entry name" value="3-5_Exonuclease_domain"/>
</dbReference>
<protein>
    <recommendedName>
        <fullName evidence="4">3'-5' exonuclease domain-containing protein</fullName>
    </recommendedName>
</protein>
<dbReference type="InterPro" id="IPR012337">
    <property type="entry name" value="RNaseH-like_sf"/>
</dbReference>
<accession>A0ABR3GP79</accession>
<evidence type="ECO:0000256" key="2">
    <source>
        <dbReference type="ARBA" id="ARBA00022801"/>
    </source>
</evidence>
<name>A0ABR3GP79_9PEZI</name>
<dbReference type="Gene3D" id="3.30.420.10">
    <property type="entry name" value="Ribonuclease H-like superfamily/Ribonuclease H"/>
    <property type="match status" value="1"/>
</dbReference>
<dbReference type="PANTHER" id="PTHR13620">
    <property type="entry name" value="3-5 EXONUCLEASE"/>
    <property type="match status" value="1"/>
</dbReference>
<keyword evidence="2" id="KW-0378">Hydrolase</keyword>
<evidence type="ECO:0000256" key="3">
    <source>
        <dbReference type="SAM" id="MobiDB-lite"/>
    </source>
</evidence>
<keyword evidence="6" id="KW-1185">Reference proteome</keyword>
<organism evidence="5 6">
    <name type="scientific">Discina gigas</name>
    <dbReference type="NCBI Taxonomy" id="1032678"/>
    <lineage>
        <taxon>Eukaryota</taxon>
        <taxon>Fungi</taxon>
        <taxon>Dikarya</taxon>
        <taxon>Ascomycota</taxon>
        <taxon>Pezizomycotina</taxon>
        <taxon>Pezizomycetes</taxon>
        <taxon>Pezizales</taxon>
        <taxon>Discinaceae</taxon>
        <taxon>Discina</taxon>
    </lineage>
</organism>
<feature type="compositionally biased region" description="Polar residues" evidence="3">
    <location>
        <begin position="95"/>
        <end position="112"/>
    </location>
</feature>
<sequence length="542" mass="61282">MDLGRMKSSLLKKSDSDNSAVRNPVMAKFVPSASARKMAVSIKKKTSSFTTKEFEQFSPEATKTNPKNEKSAMGVYWHEREAQVPTAKIVEQLSPTATKANSESKTLVNLSLPNRRIAQTMEVERSKASVRKEDPEQFPLKAKPKDKPPAKKGSPQKGIKAKLKYGSPSKKFPYLNNWTGDSPESFPPKATKTKSKGKKPGTEKFKHESELGSHLRRDKSSKDKVPSWRRPSSLLSGGSVAMHTTGRMQELPAIDTEVRQPISRAKSIVEFQKTTNSLFEDLICTPNTNPPYTPLRYQIDTLSLLKRKILKDQSINKSWSYQLYRSNSKPVRVHYCKTFEMADHIAKLFMKDNVVGFDMEWLSRSIKSESPRLNASLIQVANESDIALFHVALFQRDDNELIPQNLRVILESKDILKTGVNITNDAKRIYKYHHVLPQGLFELSDFENLMIAAEIGRGRIARRLIGLSKLVERYLLLPLHKGPVRASNWMNPLSSAQIRYAASDAYAGLRVFDVLEKNRKELRPSPPLPACRMLAETTETQE</sequence>
<keyword evidence="1" id="KW-0540">Nuclease</keyword>
<evidence type="ECO:0000259" key="4">
    <source>
        <dbReference type="SMART" id="SM00474"/>
    </source>
</evidence>
<feature type="region of interest" description="Disordered" evidence="3">
    <location>
        <begin position="95"/>
        <end position="254"/>
    </location>
</feature>
<proteinExistence type="predicted"/>
<dbReference type="Proteomes" id="UP001447188">
    <property type="component" value="Unassembled WGS sequence"/>
</dbReference>
<dbReference type="Pfam" id="PF01612">
    <property type="entry name" value="DNA_pol_A_exo1"/>
    <property type="match status" value="1"/>
</dbReference>
<dbReference type="SUPFAM" id="SSF53098">
    <property type="entry name" value="Ribonuclease H-like"/>
    <property type="match status" value="1"/>
</dbReference>